<dbReference type="InterPro" id="IPR002934">
    <property type="entry name" value="Polymerase_NTP_transf_dom"/>
</dbReference>
<keyword evidence="2" id="KW-0808">Transferase</keyword>
<feature type="domain" description="Polymerase nucleotidyl transferase" evidence="1">
    <location>
        <begin position="19"/>
        <end position="73"/>
    </location>
</feature>
<dbReference type="AlphaFoldDB" id="A0A2H3P1N2"/>
<proteinExistence type="predicted"/>
<keyword evidence="3" id="KW-1185">Reference proteome</keyword>
<evidence type="ECO:0000313" key="3">
    <source>
        <dbReference type="Proteomes" id="UP000221024"/>
    </source>
</evidence>
<dbReference type="InterPro" id="IPR052548">
    <property type="entry name" value="Type_VII_TA_antitoxin"/>
</dbReference>
<dbReference type="GO" id="GO:0016779">
    <property type="term" value="F:nucleotidyltransferase activity"/>
    <property type="evidence" value="ECO:0007669"/>
    <property type="project" value="InterPro"/>
</dbReference>
<protein>
    <submittedName>
        <fullName evidence="2">Nucleotidyltransferase</fullName>
    </submittedName>
</protein>
<comment type="caution">
    <text evidence="2">The sequence shown here is derived from an EMBL/GenBank/DDBJ whole genome shotgun (WGS) entry which is preliminary data.</text>
</comment>
<dbReference type="PANTHER" id="PTHR33933:SF1">
    <property type="entry name" value="PROTEIN ADENYLYLTRANSFERASE MNTA-RELATED"/>
    <property type="match status" value="1"/>
</dbReference>
<dbReference type="CDD" id="cd05403">
    <property type="entry name" value="NT_KNTase_like"/>
    <property type="match status" value="1"/>
</dbReference>
<sequence>MPATLPTLDVTPAVRTALQETRTALRDLYDDRLVRLIVFGSQARGEAHAESDVDVLIVLDAPVDALTEARRTSGLIMDIASRHGVALSFVHLSGKEFAHKDRPLLRNIDREGVVL</sequence>
<accession>A0A2H3P1N2</accession>
<dbReference type="Proteomes" id="UP000221024">
    <property type="component" value="Unassembled WGS sequence"/>
</dbReference>
<organism evidence="2 3">
    <name type="scientific">Longimonas halophila</name>
    <dbReference type="NCBI Taxonomy" id="1469170"/>
    <lineage>
        <taxon>Bacteria</taxon>
        <taxon>Pseudomonadati</taxon>
        <taxon>Rhodothermota</taxon>
        <taxon>Rhodothermia</taxon>
        <taxon>Rhodothermales</taxon>
        <taxon>Salisaetaceae</taxon>
        <taxon>Longimonas</taxon>
    </lineage>
</organism>
<dbReference type="RefSeq" id="WP_098063428.1">
    <property type="nucleotide sequence ID" value="NZ_PDEP01000021.1"/>
</dbReference>
<dbReference type="Gene3D" id="3.30.460.10">
    <property type="entry name" value="Beta Polymerase, domain 2"/>
    <property type="match status" value="1"/>
</dbReference>
<dbReference type="EMBL" id="PDEP01000021">
    <property type="protein sequence ID" value="PEN04751.1"/>
    <property type="molecule type" value="Genomic_DNA"/>
</dbReference>
<dbReference type="PANTHER" id="PTHR33933">
    <property type="entry name" value="NUCLEOTIDYLTRANSFERASE"/>
    <property type="match status" value="1"/>
</dbReference>
<evidence type="ECO:0000313" key="2">
    <source>
        <dbReference type="EMBL" id="PEN04751.1"/>
    </source>
</evidence>
<name>A0A2H3P1N2_9BACT</name>
<dbReference type="OrthoDB" id="1321649at2"/>
<dbReference type="InterPro" id="IPR043519">
    <property type="entry name" value="NT_sf"/>
</dbReference>
<reference evidence="2 3" key="1">
    <citation type="submission" date="2017-10" db="EMBL/GenBank/DDBJ databases">
        <title>Draft genome of Longimonas halophila.</title>
        <authorList>
            <person name="Goh K.M."/>
            <person name="Shamsir M.S."/>
            <person name="Lim S.W."/>
        </authorList>
    </citation>
    <scope>NUCLEOTIDE SEQUENCE [LARGE SCALE GENOMIC DNA]</scope>
    <source>
        <strain evidence="2 3">KCTC 42399</strain>
    </source>
</reference>
<gene>
    <name evidence="2" type="ORF">CRI93_14680</name>
</gene>
<dbReference type="Pfam" id="PF01909">
    <property type="entry name" value="NTP_transf_2"/>
    <property type="match status" value="1"/>
</dbReference>
<evidence type="ECO:0000259" key="1">
    <source>
        <dbReference type="Pfam" id="PF01909"/>
    </source>
</evidence>
<dbReference type="SUPFAM" id="SSF81301">
    <property type="entry name" value="Nucleotidyltransferase"/>
    <property type="match status" value="1"/>
</dbReference>